<organism evidence="1 2">
    <name type="scientific">Prevotella pectinovora</name>
    <dbReference type="NCBI Taxonomy" id="1602169"/>
    <lineage>
        <taxon>Bacteria</taxon>
        <taxon>Pseudomonadati</taxon>
        <taxon>Bacteroidota</taxon>
        <taxon>Bacteroidia</taxon>
        <taxon>Bacteroidales</taxon>
        <taxon>Prevotellaceae</taxon>
        <taxon>Prevotella</taxon>
    </lineage>
</organism>
<dbReference type="STRING" id="1602171.ST44_04395"/>
<evidence type="ECO:0008006" key="3">
    <source>
        <dbReference type="Google" id="ProtNLM"/>
    </source>
</evidence>
<proteinExistence type="predicted"/>
<dbReference type="GeneID" id="93484285"/>
<dbReference type="OrthoDB" id="9806005at2"/>
<gene>
    <name evidence="1" type="ORF">ST44_04395</name>
</gene>
<dbReference type="PANTHER" id="PTHR41368">
    <property type="entry name" value="PROTEIN YGHO"/>
    <property type="match status" value="1"/>
</dbReference>
<comment type="caution">
    <text evidence="1">The sequence shown here is derived from an EMBL/GenBank/DDBJ whole genome shotgun (WGS) entry which is preliminary data.</text>
</comment>
<dbReference type="EMBL" id="JXQK01000046">
    <property type="protein sequence ID" value="KIP63162.1"/>
    <property type="molecule type" value="Genomic_DNA"/>
</dbReference>
<dbReference type="InterPro" id="IPR039968">
    <property type="entry name" value="BcerS-like"/>
</dbReference>
<name>A0A0D0IV19_9BACT</name>
<evidence type="ECO:0000313" key="2">
    <source>
        <dbReference type="Proteomes" id="UP000032046"/>
    </source>
</evidence>
<evidence type="ECO:0000313" key="1">
    <source>
        <dbReference type="EMBL" id="KIP63162.1"/>
    </source>
</evidence>
<accession>A0A0D0IV19</accession>
<dbReference type="PANTHER" id="PTHR41368:SF1">
    <property type="entry name" value="PROTEIN YGHO"/>
    <property type="match status" value="1"/>
</dbReference>
<dbReference type="RefSeq" id="WP_042518415.1">
    <property type="nucleotide sequence ID" value="NZ_JAXESS010000021.1"/>
</dbReference>
<dbReference type="SUPFAM" id="SSF55729">
    <property type="entry name" value="Acyl-CoA N-acyltransferases (Nat)"/>
    <property type="match status" value="1"/>
</dbReference>
<protein>
    <recommendedName>
        <fullName evidence="3">N-acetyltransferase domain-containing protein</fullName>
    </recommendedName>
</protein>
<keyword evidence="2" id="KW-1185">Reference proteome</keyword>
<dbReference type="Gene3D" id="3.40.630.30">
    <property type="match status" value="1"/>
</dbReference>
<sequence>MSSIEIRKVSTKADLKAFIDFHYDLYEGSPYDAPNLFSDDMNTLSKDKNAAFEFCEAEYYMAFDKATGKMVGRVAAIINHKANKKWERNDVRFGWIDFVDDINVSGALLSAVEQYGREKGMTHVVGPLGFTDMDPEGMLTMGFDQLGTMATIYNYDYYPKHMERLGGFEKDNDYVEFKLFVPKTVPEKYAKVASLIEKRYNLHVKKLTKREIFEEGYGRRIFEIINETFAGLYGYSELTDKQIEQYIGMYFPMADLDLITLIEDWNADKKIVGVGITLPSLAKALQKCRRGRLTPFGWWHILRALKFGHTKIVDLLLVGILPEYRAKGANSLLFADLIPRYVERGYEWGETHVEMEANDKVQSQWQYLDCENHKRRRCYIKEIK</sequence>
<dbReference type="Proteomes" id="UP000032046">
    <property type="component" value="Unassembled WGS sequence"/>
</dbReference>
<dbReference type="AlphaFoldDB" id="A0A0D0IV19"/>
<dbReference type="InterPro" id="IPR016181">
    <property type="entry name" value="Acyl_CoA_acyltransferase"/>
</dbReference>
<reference evidence="1 2" key="1">
    <citation type="submission" date="2015-01" db="EMBL/GenBank/DDBJ databases">
        <title>Comparative genomics of non-oral Prevotella species.</title>
        <authorList>
            <person name="Accetto T."/>
            <person name="Nograsek B."/>
            <person name="Avgustin G."/>
        </authorList>
    </citation>
    <scope>NUCLEOTIDE SEQUENCE [LARGE SCALE GENOMIC DNA]</scope>
    <source>
        <strain evidence="1 2">P5-119</strain>
    </source>
</reference>